<feature type="region of interest" description="Disordered" evidence="1">
    <location>
        <begin position="417"/>
        <end position="437"/>
    </location>
</feature>
<dbReference type="AlphaFoldDB" id="A0AAV9XBW3"/>
<keyword evidence="2" id="KW-0472">Membrane</keyword>
<dbReference type="Proteomes" id="UP001365542">
    <property type="component" value="Unassembled WGS sequence"/>
</dbReference>
<accession>A0AAV9XBW3</accession>
<feature type="compositionally biased region" description="Polar residues" evidence="1">
    <location>
        <begin position="62"/>
        <end position="72"/>
    </location>
</feature>
<evidence type="ECO:0000313" key="4">
    <source>
        <dbReference type="Proteomes" id="UP001365542"/>
    </source>
</evidence>
<proteinExistence type="predicted"/>
<keyword evidence="4" id="KW-1185">Reference proteome</keyword>
<name>A0AAV9XBW3_9PEZI</name>
<keyword evidence="2" id="KW-0812">Transmembrane</keyword>
<gene>
    <name evidence="3" type="ORF">TWF694_009784</name>
</gene>
<feature type="region of interest" description="Disordered" evidence="1">
    <location>
        <begin position="456"/>
        <end position="479"/>
    </location>
</feature>
<organism evidence="3 4">
    <name type="scientific">Orbilia ellipsospora</name>
    <dbReference type="NCBI Taxonomy" id="2528407"/>
    <lineage>
        <taxon>Eukaryota</taxon>
        <taxon>Fungi</taxon>
        <taxon>Dikarya</taxon>
        <taxon>Ascomycota</taxon>
        <taxon>Pezizomycotina</taxon>
        <taxon>Orbiliomycetes</taxon>
        <taxon>Orbiliales</taxon>
        <taxon>Orbiliaceae</taxon>
        <taxon>Orbilia</taxon>
    </lineage>
</organism>
<feature type="region of interest" description="Disordered" evidence="1">
    <location>
        <begin position="111"/>
        <end position="172"/>
    </location>
</feature>
<feature type="compositionally biased region" description="Low complexity" evidence="1">
    <location>
        <begin position="111"/>
        <end position="128"/>
    </location>
</feature>
<dbReference type="EMBL" id="JAVHJO010000006">
    <property type="protein sequence ID" value="KAK6539574.1"/>
    <property type="molecule type" value="Genomic_DNA"/>
</dbReference>
<feature type="transmembrane region" description="Helical" evidence="2">
    <location>
        <begin position="604"/>
        <end position="627"/>
    </location>
</feature>
<sequence length="628" mass="68260">MEDASAAVAGAPRPSLHLSSLPAFSPVTLPKHLRQPSLPAPSGPLPRPPSVLENEEIGARLSASSPPATGSVRSKLTAFPFPSIPEIGVSPAADPIYNNNENDLIRDKLSPLTSASSKSQSSGQLSPLNFVTSGDSPGSLGRQPSAHTQASSDALGENSRPSVQYESTIPPHIDRYNQASNRLSTNDSIYSSSSIPSSQSNVLHNSLMISSARRRETLDLLIPEHQTGALLQKIATSSSDLGEEHRSTSRLSRLSYISSGAAFIVSEDGTSRRSSGQSYVVENLLPSIGDLPGLNNMHADPVKGPEHMHSRQGSNLTGTLGHLKDPSVRVHPADDRFEHTYRMRRASEAEDPIYVPVYSFEPPGKFPDRTRVTAPRVAPRFINHTPRNFSLPGREFGDGTIPRSSSDSAEMLLGHSTKSNGAGGTIPKPAATYDPQNRRRSSFGITLKKLSPISGLDLSKKRSNTLPIDPTSRVKPKKETARQKFEREHSHYFHDLSHLEKGNWSNTPTTGAPELQIHGPRHSFSKYGVPGLNRPDDSYIGDNIDPHRWPEQCKRQKRIGRSLLCACLLMPPMWLIMAVGLLDNLVVELTNGEIWCVGRTEKTIAAWLGGMFCFSLIVTIITVGVVVL</sequence>
<protein>
    <submittedName>
        <fullName evidence="3">Uncharacterized protein</fullName>
    </submittedName>
</protein>
<feature type="region of interest" description="Disordered" evidence="1">
    <location>
        <begin position="1"/>
        <end position="72"/>
    </location>
</feature>
<feature type="transmembrane region" description="Helical" evidence="2">
    <location>
        <begin position="563"/>
        <end position="582"/>
    </location>
</feature>
<comment type="caution">
    <text evidence="3">The sequence shown here is derived from an EMBL/GenBank/DDBJ whole genome shotgun (WGS) entry which is preliminary data.</text>
</comment>
<reference evidence="3 4" key="1">
    <citation type="submission" date="2019-10" db="EMBL/GenBank/DDBJ databases">
        <authorList>
            <person name="Palmer J.M."/>
        </authorList>
    </citation>
    <scope>NUCLEOTIDE SEQUENCE [LARGE SCALE GENOMIC DNA]</scope>
    <source>
        <strain evidence="3 4">TWF694</strain>
    </source>
</reference>
<feature type="compositionally biased region" description="Pro residues" evidence="1">
    <location>
        <begin position="38"/>
        <end position="49"/>
    </location>
</feature>
<keyword evidence="2" id="KW-1133">Transmembrane helix</keyword>
<evidence type="ECO:0000256" key="1">
    <source>
        <dbReference type="SAM" id="MobiDB-lite"/>
    </source>
</evidence>
<evidence type="ECO:0000313" key="3">
    <source>
        <dbReference type="EMBL" id="KAK6539574.1"/>
    </source>
</evidence>
<evidence type="ECO:0000256" key="2">
    <source>
        <dbReference type="SAM" id="Phobius"/>
    </source>
</evidence>